<organism evidence="3 4">
    <name type="scientific">Pisum sativum</name>
    <name type="common">Garden pea</name>
    <name type="synonym">Lathyrus oleraceus</name>
    <dbReference type="NCBI Taxonomy" id="3888"/>
    <lineage>
        <taxon>Eukaryota</taxon>
        <taxon>Viridiplantae</taxon>
        <taxon>Streptophyta</taxon>
        <taxon>Embryophyta</taxon>
        <taxon>Tracheophyta</taxon>
        <taxon>Spermatophyta</taxon>
        <taxon>Magnoliopsida</taxon>
        <taxon>eudicotyledons</taxon>
        <taxon>Gunneridae</taxon>
        <taxon>Pentapetalae</taxon>
        <taxon>rosids</taxon>
        <taxon>fabids</taxon>
        <taxon>Fabales</taxon>
        <taxon>Fabaceae</taxon>
        <taxon>Papilionoideae</taxon>
        <taxon>50 kb inversion clade</taxon>
        <taxon>NPAAA clade</taxon>
        <taxon>Hologalegina</taxon>
        <taxon>IRL clade</taxon>
        <taxon>Fabeae</taxon>
        <taxon>Lathyrus</taxon>
    </lineage>
</organism>
<dbReference type="Proteomes" id="UP001058974">
    <property type="component" value="Chromosome 5"/>
</dbReference>
<evidence type="ECO:0000259" key="2">
    <source>
        <dbReference type="Pfam" id="PF22936"/>
    </source>
</evidence>
<protein>
    <recommendedName>
        <fullName evidence="2">Retrovirus-related Pol polyprotein from transposon TNT 1-94-like beta-barrel domain-containing protein</fullName>
    </recommendedName>
</protein>
<feature type="domain" description="Retrovirus-related Pol polyprotein from transposon TNT 1-94-like beta-barrel" evidence="2">
    <location>
        <begin position="153"/>
        <end position="220"/>
    </location>
</feature>
<dbReference type="AlphaFoldDB" id="A0A9D4WSU3"/>
<feature type="compositionally biased region" description="Low complexity" evidence="1">
    <location>
        <begin position="133"/>
        <end position="145"/>
    </location>
</feature>
<feature type="region of interest" description="Disordered" evidence="1">
    <location>
        <begin position="131"/>
        <end position="151"/>
    </location>
</feature>
<reference evidence="3 4" key="1">
    <citation type="journal article" date="2022" name="Nat. Genet.">
        <title>Improved pea reference genome and pan-genome highlight genomic features and evolutionary characteristics.</title>
        <authorList>
            <person name="Yang T."/>
            <person name="Liu R."/>
            <person name="Luo Y."/>
            <person name="Hu S."/>
            <person name="Wang D."/>
            <person name="Wang C."/>
            <person name="Pandey M.K."/>
            <person name="Ge S."/>
            <person name="Xu Q."/>
            <person name="Li N."/>
            <person name="Li G."/>
            <person name="Huang Y."/>
            <person name="Saxena R.K."/>
            <person name="Ji Y."/>
            <person name="Li M."/>
            <person name="Yan X."/>
            <person name="He Y."/>
            <person name="Liu Y."/>
            <person name="Wang X."/>
            <person name="Xiang C."/>
            <person name="Varshney R.K."/>
            <person name="Ding H."/>
            <person name="Gao S."/>
            <person name="Zong X."/>
        </authorList>
    </citation>
    <scope>NUCLEOTIDE SEQUENCE [LARGE SCALE GENOMIC DNA]</scope>
    <source>
        <strain evidence="3 4">cv. Zhongwan 6</strain>
    </source>
</reference>
<dbReference type="Pfam" id="PF22936">
    <property type="entry name" value="Pol_BBD"/>
    <property type="match status" value="1"/>
</dbReference>
<dbReference type="EMBL" id="JAMSHJ010000005">
    <property type="protein sequence ID" value="KAI5408463.1"/>
    <property type="molecule type" value="Genomic_DNA"/>
</dbReference>
<proteinExistence type="predicted"/>
<evidence type="ECO:0000313" key="4">
    <source>
        <dbReference type="Proteomes" id="UP001058974"/>
    </source>
</evidence>
<dbReference type="InterPro" id="IPR054722">
    <property type="entry name" value="PolX-like_BBD"/>
</dbReference>
<keyword evidence="4" id="KW-1185">Reference proteome</keyword>
<comment type="caution">
    <text evidence="3">The sequence shown here is derived from an EMBL/GenBank/DDBJ whole genome shotgun (WGS) entry which is preliminary data.</text>
</comment>
<gene>
    <name evidence="3" type="ORF">KIW84_054341</name>
</gene>
<name>A0A9D4WSU3_PEA</name>
<dbReference type="Gramene" id="Psat05G0434100-T1">
    <property type="protein sequence ID" value="KAI5408463.1"/>
    <property type="gene ID" value="KIW84_054341"/>
</dbReference>
<evidence type="ECO:0000256" key="1">
    <source>
        <dbReference type="SAM" id="MobiDB-lite"/>
    </source>
</evidence>
<evidence type="ECO:0000313" key="3">
    <source>
        <dbReference type="EMBL" id="KAI5408463.1"/>
    </source>
</evidence>
<sequence length="281" mass="31632">MAAESGNFTAPCVPKFDGDYDHWSLVMENLMRSKEYWCVIQDEGDCKIIVGVNENQVPGKCTSEVCPTAGVSKDFRNVGDEDGRIVSKDIDQLTVDELQSLLLVHEQKVCHNKSEEQVLKVEHDSYFVHGRGRNNYPRGGSNNSRGRGRTRPGNKGWFCEINESFRHTVKLGNNSKLAVMGKGNFRFEVEGITQLISDVFFVPELSSNLKSIGQLQEKGVDVRIKGGMCKVYHPQRGLIMNTRMTVNQLFIVFAFRKPLSSKCMKVEGGEVENLWHKPMGI</sequence>
<accession>A0A9D4WSU3</accession>